<evidence type="ECO:0000313" key="3">
    <source>
        <dbReference type="Proteomes" id="UP000776252"/>
    </source>
</evidence>
<accession>A0ABS6BNJ7</accession>
<protein>
    <recommendedName>
        <fullName evidence="4">Mannosyltransferase related to Gpi18</fullName>
    </recommendedName>
</protein>
<gene>
    <name evidence="2" type="ORF">KPL37_01750</name>
</gene>
<feature type="transmembrane region" description="Helical" evidence="1">
    <location>
        <begin position="161"/>
        <end position="185"/>
    </location>
</feature>
<feature type="transmembrane region" description="Helical" evidence="1">
    <location>
        <begin position="254"/>
        <end position="273"/>
    </location>
</feature>
<keyword evidence="1" id="KW-0472">Membrane</keyword>
<evidence type="ECO:0000313" key="2">
    <source>
        <dbReference type="EMBL" id="MBU3158495.1"/>
    </source>
</evidence>
<evidence type="ECO:0008006" key="4">
    <source>
        <dbReference type="Google" id="ProtNLM"/>
    </source>
</evidence>
<dbReference type="Proteomes" id="UP000776252">
    <property type="component" value="Unassembled WGS sequence"/>
</dbReference>
<organism evidence="2 3">
    <name type="scientific">Clostridium frigoris</name>
    <dbReference type="NCBI Taxonomy" id="205327"/>
    <lineage>
        <taxon>Bacteria</taxon>
        <taxon>Bacillati</taxon>
        <taxon>Bacillota</taxon>
        <taxon>Clostridia</taxon>
        <taxon>Eubacteriales</taxon>
        <taxon>Clostridiaceae</taxon>
        <taxon>Clostridium</taxon>
    </lineage>
</organism>
<evidence type="ECO:0000256" key="1">
    <source>
        <dbReference type="SAM" id="Phobius"/>
    </source>
</evidence>
<feature type="transmembrane region" description="Helical" evidence="1">
    <location>
        <begin position="192"/>
        <end position="211"/>
    </location>
</feature>
<feature type="transmembrane region" description="Helical" evidence="1">
    <location>
        <begin position="12"/>
        <end position="31"/>
    </location>
</feature>
<feature type="transmembrane region" description="Helical" evidence="1">
    <location>
        <begin position="352"/>
        <end position="371"/>
    </location>
</feature>
<feature type="transmembrane region" description="Helical" evidence="1">
    <location>
        <begin position="328"/>
        <end position="346"/>
    </location>
</feature>
<dbReference type="RefSeq" id="WP_216145541.1">
    <property type="nucleotide sequence ID" value="NZ_JAHLDV010000002.1"/>
</dbReference>
<name>A0ABS6BNJ7_9CLOT</name>
<sequence>MDKNKELLKKSIILTCIVWLALIVRIHGLPFTSGDYTSFVSRWFDTIKTGGGFSALKNSLGDYTPPYFYLLTLGTYTGINKLFYVKMITFVFEIMAAFFVIKIVNIKYKNENANYLAFGLLLFIPTVIFNGSVWAQCDIIFTSFVIGSIYYILREKPITSLIFYGVALSFKLQAIFLLPLFGILLIKNRIKIYHLLLLPISYLVLSIPSLIVGRPLKDILLIYVNQSSEYTSLTSNAPSIYQWFTNKLFSNTTLIGNIGIAFTLVVVFIIFYVSIKYIKIIKYDNVIELALLFSIIIPFLLPRMHERYFFMADIISLLYAFSFPKKFYIAIIIPFVSLVCYFPFLYHTSTSYILDSSIVLFIVIIDLIYSFRIHLLNEKSY</sequence>
<keyword evidence="1" id="KW-0812">Transmembrane</keyword>
<comment type="caution">
    <text evidence="2">The sequence shown here is derived from an EMBL/GenBank/DDBJ whole genome shotgun (WGS) entry which is preliminary data.</text>
</comment>
<proteinExistence type="predicted"/>
<feature type="transmembrane region" description="Helical" evidence="1">
    <location>
        <begin position="83"/>
        <end position="104"/>
    </location>
</feature>
<dbReference type="EMBL" id="JAHLDV010000002">
    <property type="protein sequence ID" value="MBU3158495.1"/>
    <property type="molecule type" value="Genomic_DNA"/>
</dbReference>
<keyword evidence="1" id="KW-1133">Transmembrane helix</keyword>
<keyword evidence="3" id="KW-1185">Reference proteome</keyword>
<feature type="transmembrane region" description="Helical" evidence="1">
    <location>
        <begin position="285"/>
        <end position="301"/>
    </location>
</feature>
<feature type="transmembrane region" description="Helical" evidence="1">
    <location>
        <begin position="116"/>
        <end position="149"/>
    </location>
</feature>
<reference evidence="2 3" key="1">
    <citation type="submission" date="2021-06" db="EMBL/GenBank/DDBJ databases">
        <title>Clostridia strains as spoilage organisms.</title>
        <authorList>
            <person name="Wambui J."/>
            <person name="Stephan R."/>
            <person name="Stevens M.J.A."/>
        </authorList>
    </citation>
    <scope>NUCLEOTIDE SEQUENCE [LARGE SCALE GENOMIC DNA]</scope>
    <source>
        <strain evidence="2 3">DSM 14204</strain>
    </source>
</reference>